<keyword evidence="3" id="KW-1185">Reference proteome</keyword>
<evidence type="ECO:0000313" key="3">
    <source>
        <dbReference type="Proteomes" id="UP001500503"/>
    </source>
</evidence>
<comment type="caution">
    <text evidence="2">The sequence shown here is derived from an EMBL/GenBank/DDBJ whole genome shotgun (WGS) entry which is preliminary data.</text>
</comment>
<keyword evidence="1" id="KW-0732">Signal</keyword>
<organism evidence="2 3">
    <name type="scientific">Actinoallomurus oryzae</name>
    <dbReference type="NCBI Taxonomy" id="502180"/>
    <lineage>
        <taxon>Bacteria</taxon>
        <taxon>Bacillati</taxon>
        <taxon>Actinomycetota</taxon>
        <taxon>Actinomycetes</taxon>
        <taxon>Streptosporangiales</taxon>
        <taxon>Thermomonosporaceae</taxon>
        <taxon>Actinoallomurus</taxon>
    </lineage>
</organism>
<protein>
    <recommendedName>
        <fullName evidence="4">Lipoprotein</fullName>
    </recommendedName>
</protein>
<dbReference type="EMBL" id="BAABHF010000048">
    <property type="protein sequence ID" value="GAA4513751.1"/>
    <property type="molecule type" value="Genomic_DNA"/>
</dbReference>
<dbReference type="PROSITE" id="PS51257">
    <property type="entry name" value="PROKAR_LIPOPROTEIN"/>
    <property type="match status" value="1"/>
</dbReference>
<gene>
    <name evidence="2" type="ORF">GCM10023191_081300</name>
</gene>
<feature type="chain" id="PRO_5047050030" description="Lipoprotein" evidence="1">
    <location>
        <begin position="25"/>
        <end position="170"/>
    </location>
</feature>
<reference evidence="3" key="1">
    <citation type="journal article" date="2019" name="Int. J. Syst. Evol. Microbiol.">
        <title>The Global Catalogue of Microorganisms (GCM) 10K type strain sequencing project: providing services to taxonomists for standard genome sequencing and annotation.</title>
        <authorList>
            <consortium name="The Broad Institute Genomics Platform"/>
            <consortium name="The Broad Institute Genome Sequencing Center for Infectious Disease"/>
            <person name="Wu L."/>
            <person name="Ma J."/>
        </authorList>
    </citation>
    <scope>NUCLEOTIDE SEQUENCE [LARGE SCALE GENOMIC DNA]</scope>
    <source>
        <strain evidence="3">JCM 17933</strain>
    </source>
</reference>
<proteinExistence type="predicted"/>
<dbReference type="RefSeq" id="WP_345473209.1">
    <property type="nucleotide sequence ID" value="NZ_BAABHF010000048.1"/>
</dbReference>
<feature type="signal peptide" evidence="1">
    <location>
        <begin position="1"/>
        <end position="24"/>
    </location>
</feature>
<evidence type="ECO:0000256" key="1">
    <source>
        <dbReference type="SAM" id="SignalP"/>
    </source>
</evidence>
<name>A0ABP8QZ90_9ACTN</name>
<evidence type="ECO:0000313" key="2">
    <source>
        <dbReference type="EMBL" id="GAA4513751.1"/>
    </source>
</evidence>
<dbReference type="Proteomes" id="UP001500503">
    <property type="component" value="Unassembled WGS sequence"/>
</dbReference>
<accession>A0ABP8QZ90</accession>
<sequence length="170" mass="18127">MSTNTKKRRPVFIVSAFLLGSLLAGCGHGSSAKPSSDGDFERALAYSKCMRANGVPNFPDPQRQGNGVRVDVGKNQNTPEMREALEACRDKMPQGDAGDPNGKVDSAKLAEWTKCMRAKLPKFPDADVSGSTITITLQGTGIKAGSAEFENARRACESHVPGGSMRIVDQ</sequence>
<evidence type="ECO:0008006" key="4">
    <source>
        <dbReference type="Google" id="ProtNLM"/>
    </source>
</evidence>